<dbReference type="PANTHER" id="PTHR31190">
    <property type="entry name" value="DNA-BINDING DOMAIN"/>
    <property type="match status" value="1"/>
</dbReference>
<dbReference type="EMBL" id="SZYD01000008">
    <property type="protein sequence ID" value="KAD5507738.1"/>
    <property type="molecule type" value="Genomic_DNA"/>
</dbReference>
<accession>A0A5N6NX87</accession>
<dbReference type="SMART" id="SM00380">
    <property type="entry name" value="AP2"/>
    <property type="match status" value="1"/>
</dbReference>
<dbReference type="InterPro" id="IPR001471">
    <property type="entry name" value="AP2/ERF_dom"/>
</dbReference>
<dbReference type="GO" id="GO:0003677">
    <property type="term" value="F:DNA binding"/>
    <property type="evidence" value="ECO:0007669"/>
    <property type="project" value="UniProtKB-KW"/>
</dbReference>
<dbReference type="FunFam" id="3.30.730.10:FF:000001">
    <property type="entry name" value="Ethylene-responsive transcription factor 2"/>
    <property type="match status" value="1"/>
</dbReference>
<dbReference type="Gene3D" id="3.30.730.10">
    <property type="entry name" value="AP2/ERF domain"/>
    <property type="match status" value="1"/>
</dbReference>
<keyword evidence="5" id="KW-0804">Transcription</keyword>
<feature type="region of interest" description="Disordered" evidence="7">
    <location>
        <begin position="97"/>
        <end position="136"/>
    </location>
</feature>
<dbReference type="InterPro" id="IPR036955">
    <property type="entry name" value="AP2/ERF_dom_sf"/>
</dbReference>
<dbReference type="SUPFAM" id="SSF54171">
    <property type="entry name" value="DNA-binding domain"/>
    <property type="match status" value="1"/>
</dbReference>
<keyword evidence="2" id="KW-0611">Plant defense</keyword>
<comment type="caution">
    <text evidence="9">The sequence shown here is derived from an EMBL/GenBank/DDBJ whole genome shotgun (WGS) entry which is preliminary data.</text>
</comment>
<evidence type="ECO:0000256" key="3">
    <source>
        <dbReference type="ARBA" id="ARBA00023015"/>
    </source>
</evidence>
<dbReference type="PANTHER" id="PTHR31190:SF497">
    <property type="entry name" value="ETHYLENE-RESPONSIVE TRANSCRIPTION FACTOR ERF113-LIKE"/>
    <property type="match status" value="1"/>
</dbReference>
<evidence type="ECO:0000256" key="5">
    <source>
        <dbReference type="ARBA" id="ARBA00023163"/>
    </source>
</evidence>
<dbReference type="GO" id="GO:0003700">
    <property type="term" value="F:DNA-binding transcription factor activity"/>
    <property type="evidence" value="ECO:0007669"/>
    <property type="project" value="InterPro"/>
</dbReference>
<proteinExistence type="predicted"/>
<keyword evidence="6" id="KW-0539">Nucleus</keyword>
<dbReference type="CDD" id="cd00018">
    <property type="entry name" value="AP2"/>
    <property type="match status" value="1"/>
</dbReference>
<reference evidence="9 10" key="1">
    <citation type="submission" date="2019-05" db="EMBL/GenBank/DDBJ databases">
        <title>Mikania micrantha, genome provides insights into the molecular mechanism of rapid growth.</title>
        <authorList>
            <person name="Liu B."/>
        </authorList>
    </citation>
    <scope>NUCLEOTIDE SEQUENCE [LARGE SCALE GENOMIC DNA]</scope>
    <source>
        <strain evidence="9">NLD-2019</strain>
        <tissue evidence="9">Leaf</tissue>
    </source>
</reference>
<dbReference type="InterPro" id="IPR016177">
    <property type="entry name" value="DNA-bd_dom_sf"/>
</dbReference>
<dbReference type="GO" id="GO:0009873">
    <property type="term" value="P:ethylene-activated signaling pathway"/>
    <property type="evidence" value="ECO:0007669"/>
    <property type="project" value="InterPro"/>
</dbReference>
<dbReference type="OrthoDB" id="1925932at2759"/>
<organism evidence="9 10">
    <name type="scientific">Mikania micrantha</name>
    <name type="common">bitter vine</name>
    <dbReference type="NCBI Taxonomy" id="192012"/>
    <lineage>
        <taxon>Eukaryota</taxon>
        <taxon>Viridiplantae</taxon>
        <taxon>Streptophyta</taxon>
        <taxon>Embryophyta</taxon>
        <taxon>Tracheophyta</taxon>
        <taxon>Spermatophyta</taxon>
        <taxon>Magnoliopsida</taxon>
        <taxon>eudicotyledons</taxon>
        <taxon>Gunneridae</taxon>
        <taxon>Pentapetalae</taxon>
        <taxon>asterids</taxon>
        <taxon>campanulids</taxon>
        <taxon>Asterales</taxon>
        <taxon>Asteraceae</taxon>
        <taxon>Asteroideae</taxon>
        <taxon>Heliantheae alliance</taxon>
        <taxon>Eupatorieae</taxon>
        <taxon>Mikania</taxon>
    </lineage>
</organism>
<protein>
    <recommendedName>
        <fullName evidence="8">AP2/ERF domain-containing protein</fullName>
    </recommendedName>
</protein>
<sequence length="382" mass="42530">MSRSCCCCCCCNGVEVILHAHPFDLAILLVEGVKVDHRRYGKRALPVDEPEGKPPEDEHQEVDELQIFPVYSPRSQQDMSAIVSALSQVIGTTTSIADGGSGGRSGDIPFSASASPYRPLHNQEQGNPRRRHYRGVRQRPWGKWAAEIRDPQKAARVWLGTFETAEAAALAYDEAALKFKGNKAKLNFPERVRGETEVSYFMNPQLQSFVPNAQKPHLRPPPQSAYPNIFDYTQFLRGAYENGMFTSDTNVVDRTTSSLMDMGTSSSVDPSTYWQDFDPEIQIQARLTRVGLIMCEAGESRFDQKISKFSSTKLIIPKLSACSSLKFITYLETPTPSTSHSTPFANHVLLITYGQGAFLADESNYFQLCQENLDGIPADDLE</sequence>
<evidence type="ECO:0000256" key="4">
    <source>
        <dbReference type="ARBA" id="ARBA00023125"/>
    </source>
</evidence>
<evidence type="ECO:0000313" key="9">
    <source>
        <dbReference type="EMBL" id="KAD5507738.1"/>
    </source>
</evidence>
<evidence type="ECO:0000256" key="1">
    <source>
        <dbReference type="ARBA" id="ARBA00004123"/>
    </source>
</evidence>
<dbReference type="AlphaFoldDB" id="A0A5N6NX87"/>
<dbReference type="PROSITE" id="PS51032">
    <property type="entry name" value="AP2_ERF"/>
    <property type="match status" value="1"/>
</dbReference>
<comment type="subcellular location">
    <subcellularLocation>
        <location evidence="1">Nucleus</location>
    </subcellularLocation>
</comment>
<dbReference type="PRINTS" id="PR00367">
    <property type="entry name" value="ETHRSPELEMNT"/>
</dbReference>
<name>A0A5N6NX87_9ASTR</name>
<dbReference type="GO" id="GO:0005634">
    <property type="term" value="C:nucleus"/>
    <property type="evidence" value="ECO:0007669"/>
    <property type="project" value="UniProtKB-SubCell"/>
</dbReference>
<gene>
    <name evidence="9" type="ORF">E3N88_15441</name>
</gene>
<dbReference type="GO" id="GO:0006952">
    <property type="term" value="P:defense response"/>
    <property type="evidence" value="ECO:0007669"/>
    <property type="project" value="UniProtKB-KW"/>
</dbReference>
<keyword evidence="4" id="KW-0238">DNA-binding</keyword>
<evidence type="ECO:0000256" key="7">
    <source>
        <dbReference type="SAM" id="MobiDB-lite"/>
    </source>
</evidence>
<dbReference type="Proteomes" id="UP000326396">
    <property type="component" value="Linkage Group LG16"/>
</dbReference>
<keyword evidence="10" id="KW-1185">Reference proteome</keyword>
<evidence type="ECO:0000313" key="10">
    <source>
        <dbReference type="Proteomes" id="UP000326396"/>
    </source>
</evidence>
<evidence type="ECO:0000256" key="6">
    <source>
        <dbReference type="ARBA" id="ARBA00023242"/>
    </source>
</evidence>
<keyword evidence="3" id="KW-0805">Transcription regulation</keyword>
<evidence type="ECO:0000259" key="8">
    <source>
        <dbReference type="PROSITE" id="PS51032"/>
    </source>
</evidence>
<feature type="domain" description="AP2/ERF" evidence="8">
    <location>
        <begin position="132"/>
        <end position="189"/>
    </location>
</feature>
<dbReference type="InterPro" id="IPR044808">
    <property type="entry name" value="ERF_plant"/>
</dbReference>
<dbReference type="Pfam" id="PF00847">
    <property type="entry name" value="AP2"/>
    <property type="match status" value="1"/>
</dbReference>
<evidence type="ECO:0000256" key="2">
    <source>
        <dbReference type="ARBA" id="ARBA00022821"/>
    </source>
</evidence>